<keyword evidence="10" id="KW-0460">Magnesium</keyword>
<feature type="binding site" evidence="10">
    <location>
        <position position="130"/>
    </location>
    <ligand>
        <name>Mg(2+)</name>
        <dbReference type="ChEBI" id="CHEBI:18420"/>
    </ligand>
</feature>
<dbReference type="GO" id="GO:0046872">
    <property type="term" value="F:metal ion binding"/>
    <property type="evidence" value="ECO:0007669"/>
    <property type="project" value="UniProtKB-KW"/>
</dbReference>
<dbReference type="InterPro" id="IPR004446">
    <property type="entry name" value="Heptose_bisP_phosphatase"/>
</dbReference>
<dbReference type="EMBL" id="FOJW01000004">
    <property type="protein sequence ID" value="SFA94446.1"/>
    <property type="molecule type" value="Genomic_DNA"/>
</dbReference>
<name>A0A1I0X254_9BACI</name>
<dbReference type="InterPro" id="IPR036412">
    <property type="entry name" value="HAD-like_sf"/>
</dbReference>
<dbReference type="PANTHER" id="PTHR42891">
    <property type="entry name" value="D-GLYCERO-BETA-D-MANNO-HEPTOSE-1,7-BISPHOSPHATE 7-PHOSPHATASE"/>
    <property type="match status" value="1"/>
</dbReference>
<dbReference type="RefSeq" id="WP_090235157.1">
    <property type="nucleotide sequence ID" value="NZ_FOJW01000004.1"/>
</dbReference>
<evidence type="ECO:0000313" key="12">
    <source>
        <dbReference type="Proteomes" id="UP000198642"/>
    </source>
</evidence>
<evidence type="ECO:0000256" key="6">
    <source>
        <dbReference type="ARBA" id="ARBA00031828"/>
    </source>
</evidence>
<comment type="subcellular location">
    <subcellularLocation>
        <location evidence="1 7">Cytoplasm</location>
    </subcellularLocation>
</comment>
<keyword evidence="3 10" id="KW-0479">Metal-binding</keyword>
<feature type="binding site" evidence="10">
    <location>
        <position position="93"/>
    </location>
    <ligand>
        <name>Zn(2+)</name>
        <dbReference type="ChEBI" id="CHEBI:29105"/>
    </ligand>
</feature>
<feature type="site" description="Stabilizes the phosphoryl group" evidence="9">
    <location>
        <position position="54"/>
    </location>
</feature>
<dbReference type="InterPro" id="IPR006543">
    <property type="entry name" value="Histidinol-phos"/>
</dbReference>
<feature type="binding site" evidence="10">
    <location>
        <position position="95"/>
    </location>
    <ligand>
        <name>Zn(2+)</name>
        <dbReference type="ChEBI" id="CHEBI:29105"/>
    </ligand>
</feature>
<feature type="binding site" evidence="10">
    <location>
        <position position="101"/>
    </location>
    <ligand>
        <name>Zn(2+)</name>
        <dbReference type="ChEBI" id="CHEBI:29105"/>
    </ligand>
</feature>
<dbReference type="NCBIfam" id="TIGR01656">
    <property type="entry name" value="Histidinol-ppas"/>
    <property type="match status" value="1"/>
</dbReference>
<evidence type="ECO:0000256" key="9">
    <source>
        <dbReference type="PIRSR" id="PIRSR004682-3"/>
    </source>
</evidence>
<comment type="cofactor">
    <cofactor evidence="10">
        <name>Mg(2+)</name>
        <dbReference type="ChEBI" id="CHEBI:18420"/>
    </cofactor>
</comment>
<dbReference type="InterPro" id="IPR023214">
    <property type="entry name" value="HAD_sf"/>
</dbReference>
<dbReference type="PIRSF" id="PIRSF004682">
    <property type="entry name" value="GmhB"/>
    <property type="match status" value="1"/>
</dbReference>
<keyword evidence="12" id="KW-1185">Reference proteome</keyword>
<feature type="active site" description="Nucleophile" evidence="8">
    <location>
        <position position="8"/>
    </location>
</feature>
<evidence type="ECO:0000256" key="3">
    <source>
        <dbReference type="ARBA" id="ARBA00022723"/>
    </source>
</evidence>
<feature type="binding site" evidence="10">
    <location>
        <position position="8"/>
    </location>
    <ligand>
        <name>Mg(2+)</name>
        <dbReference type="ChEBI" id="CHEBI:18420"/>
    </ligand>
</feature>
<dbReference type="Gene3D" id="3.40.50.1000">
    <property type="entry name" value="HAD superfamily/HAD-like"/>
    <property type="match status" value="1"/>
</dbReference>
<keyword evidence="2 7" id="KW-0963">Cytoplasm</keyword>
<dbReference type="AlphaFoldDB" id="A0A1I0X254"/>
<feature type="site" description="Contributes to substrate recognition" evidence="9">
    <location>
        <position position="104"/>
    </location>
</feature>
<evidence type="ECO:0000256" key="5">
    <source>
        <dbReference type="ARBA" id="ARBA00023277"/>
    </source>
</evidence>
<dbReference type="GO" id="GO:0016791">
    <property type="term" value="F:phosphatase activity"/>
    <property type="evidence" value="ECO:0007669"/>
    <property type="project" value="InterPro"/>
</dbReference>
<dbReference type="EC" id="3.1.3.-" evidence="7"/>
<evidence type="ECO:0000256" key="1">
    <source>
        <dbReference type="ARBA" id="ARBA00004496"/>
    </source>
</evidence>
<dbReference type="OrthoDB" id="9801899at2"/>
<sequence>MNKGMFLDRDGVINEVLSHRVKFVNRPSDFHLLNGVGEAIKLFNNMGFNVFVVTNQGGIGLRFMREEALADIHNKMKADLAAFGAVIDDIAYCPHKPHVDCPCRKPKPQMILDLAEKHNVDLDQSYMAGDREPDIAAGKKAGTKTVLIGGREQDKVDADMDFPDLFSFADWLKKRS</sequence>
<dbReference type="InterPro" id="IPR006549">
    <property type="entry name" value="HAD-SF_hydro_IIIA"/>
</dbReference>
<dbReference type="GO" id="GO:0005737">
    <property type="term" value="C:cytoplasm"/>
    <property type="evidence" value="ECO:0007669"/>
    <property type="project" value="UniProtKB-SubCell"/>
</dbReference>
<feature type="active site" description="Proton donor" evidence="8">
    <location>
        <position position="10"/>
    </location>
</feature>
<evidence type="ECO:0000256" key="10">
    <source>
        <dbReference type="PIRSR" id="PIRSR004682-4"/>
    </source>
</evidence>
<evidence type="ECO:0000256" key="8">
    <source>
        <dbReference type="PIRSR" id="PIRSR004682-1"/>
    </source>
</evidence>
<feature type="site" description="Stabilizes the phosphoryl group" evidence="9">
    <location>
        <position position="105"/>
    </location>
</feature>
<protein>
    <recommendedName>
        <fullName evidence="6 7">D,D-heptose 1,7-bisphosphate phosphatase</fullName>
        <ecNumber evidence="7">3.1.3.-</ecNumber>
    </recommendedName>
</protein>
<evidence type="ECO:0000256" key="7">
    <source>
        <dbReference type="PIRNR" id="PIRNR004682"/>
    </source>
</evidence>
<dbReference type="STRING" id="237679.SAMN04488072_10465"/>
<dbReference type="NCBIfam" id="TIGR01662">
    <property type="entry name" value="HAD-SF-IIIA"/>
    <property type="match status" value="1"/>
</dbReference>
<organism evidence="11 12">
    <name type="scientific">Lentibacillus halodurans</name>
    <dbReference type="NCBI Taxonomy" id="237679"/>
    <lineage>
        <taxon>Bacteria</taxon>
        <taxon>Bacillati</taxon>
        <taxon>Bacillota</taxon>
        <taxon>Bacilli</taxon>
        <taxon>Bacillales</taxon>
        <taxon>Bacillaceae</taxon>
        <taxon>Lentibacillus</taxon>
    </lineage>
</organism>
<comment type="cofactor">
    <cofactor evidence="10">
        <name>Zn(2+)</name>
        <dbReference type="ChEBI" id="CHEBI:29105"/>
    </cofactor>
</comment>
<accession>A0A1I0X254</accession>
<keyword evidence="4 7" id="KW-0378">Hydrolase</keyword>
<evidence type="ECO:0000256" key="2">
    <source>
        <dbReference type="ARBA" id="ARBA00022490"/>
    </source>
</evidence>
<comment type="similarity">
    <text evidence="7">Belongs to the gmhB family.</text>
</comment>
<dbReference type="GO" id="GO:0005975">
    <property type="term" value="P:carbohydrate metabolic process"/>
    <property type="evidence" value="ECO:0007669"/>
    <property type="project" value="InterPro"/>
</dbReference>
<reference evidence="11 12" key="1">
    <citation type="submission" date="2016-10" db="EMBL/GenBank/DDBJ databases">
        <authorList>
            <person name="de Groot N.N."/>
        </authorList>
    </citation>
    <scope>NUCLEOTIDE SEQUENCE [LARGE SCALE GENOMIC DNA]</scope>
    <source>
        <strain evidence="11 12">CGMCC 1.3702</strain>
    </source>
</reference>
<proteinExistence type="inferred from homology"/>
<dbReference type="SUPFAM" id="SSF56784">
    <property type="entry name" value="HAD-like"/>
    <property type="match status" value="1"/>
</dbReference>
<feature type="binding site" evidence="10">
    <location>
        <position position="10"/>
    </location>
    <ligand>
        <name>Mg(2+)</name>
        <dbReference type="ChEBI" id="CHEBI:18420"/>
    </ligand>
</feature>
<keyword evidence="10" id="KW-0862">Zinc</keyword>
<feature type="binding site" evidence="10">
    <location>
        <position position="103"/>
    </location>
    <ligand>
        <name>Zn(2+)</name>
        <dbReference type="ChEBI" id="CHEBI:29105"/>
    </ligand>
</feature>
<dbReference type="CDD" id="cd07503">
    <property type="entry name" value="HAD_HisB-N"/>
    <property type="match status" value="1"/>
</dbReference>
<dbReference type="PANTHER" id="PTHR42891:SF1">
    <property type="entry name" value="D-GLYCERO-BETA-D-MANNO-HEPTOSE-1,7-BISPHOSPHATE 7-PHOSPHATASE"/>
    <property type="match status" value="1"/>
</dbReference>
<gene>
    <name evidence="11" type="ORF">SAMN04488072_10465</name>
</gene>
<dbReference type="Proteomes" id="UP000198642">
    <property type="component" value="Unassembled WGS sequence"/>
</dbReference>
<keyword evidence="5 7" id="KW-0119">Carbohydrate metabolism</keyword>
<dbReference type="Pfam" id="PF13242">
    <property type="entry name" value="Hydrolase_like"/>
    <property type="match status" value="1"/>
</dbReference>
<evidence type="ECO:0000313" key="11">
    <source>
        <dbReference type="EMBL" id="SFA94446.1"/>
    </source>
</evidence>
<evidence type="ECO:0000256" key="4">
    <source>
        <dbReference type="ARBA" id="ARBA00022801"/>
    </source>
</evidence>